<proteinExistence type="predicted"/>
<name>A9M4R3_9VIBR</name>
<dbReference type="EMBL" id="CP000755">
    <property type="protein sequence ID" value="ABX77037.1"/>
    <property type="molecule type" value="Genomic_DNA"/>
</dbReference>
<dbReference type="AlphaFoldDB" id="A9M4R3"/>
<feature type="signal peptide" evidence="1">
    <location>
        <begin position="1"/>
        <end position="24"/>
    </location>
</feature>
<reference evidence="2" key="1">
    <citation type="journal article" date="2007" name="Appl. Environ. Microbiol.">
        <title>Sequence characterization and comparative analysis of three plasmids isolated from environmental Vibrio spp.</title>
        <authorList>
            <person name="Hazen T.H."/>
            <person name="Wu D."/>
            <person name="Eisen J.A."/>
            <person name="Sobecky P.A."/>
        </authorList>
    </citation>
    <scope>NUCLEOTIDE SEQUENCE [LARGE SCALE GENOMIC DNA]</scope>
    <source>
        <strain evidence="2">23023</strain>
        <plasmid evidence="2">p23023</plasmid>
    </source>
</reference>
<geneLocation type="plasmid" evidence="2">
    <name>p23023</name>
</geneLocation>
<keyword evidence="1" id="KW-0732">Signal</keyword>
<gene>
    <name evidence="2" type="ORF">BMSA_0045</name>
</gene>
<keyword evidence="2" id="KW-0614">Plasmid</keyword>
<evidence type="ECO:0008006" key="3">
    <source>
        <dbReference type="Google" id="ProtNLM"/>
    </source>
</evidence>
<organism evidence="2">
    <name type="scientific">Vibrio sp. 23023</name>
    <dbReference type="NCBI Taxonomy" id="452803"/>
    <lineage>
        <taxon>Bacteria</taxon>
        <taxon>Pseudomonadati</taxon>
        <taxon>Pseudomonadota</taxon>
        <taxon>Gammaproteobacteria</taxon>
        <taxon>Vibrionales</taxon>
        <taxon>Vibrionaceae</taxon>
        <taxon>Vibrio</taxon>
    </lineage>
</organism>
<sequence>MMRHVYLPLLTLFCFLLPSSDVLAASDSECAIILCAPLGFSSDGCHDAHNAMLDRIAHFKPAIPGLEECQQQTPTSGHQDIDNRIARNEPKVHPDYEIKKGSAVYVAPRRVCVAHYHTHSGGCSYYVDVKEAWIRDKTCQKHTPEDHSQPPFCSWNLTYQETWINHHPLGKLVFSDGHVSMESYADKSAIGRVMNRLDTLSSASVPSSTLPDRFSTMTPEEIDNAIATMTPEELAALSAPSASQAELAPLESATTQLAPSDVAEINAFTHDARVGMEEE</sequence>
<protein>
    <recommendedName>
        <fullName evidence="3">Secreted protein</fullName>
    </recommendedName>
</protein>
<accession>A9M4R3</accession>
<evidence type="ECO:0000313" key="2">
    <source>
        <dbReference type="EMBL" id="ABX77037.1"/>
    </source>
</evidence>
<feature type="chain" id="PRO_5002740618" description="Secreted protein" evidence="1">
    <location>
        <begin position="25"/>
        <end position="279"/>
    </location>
</feature>
<evidence type="ECO:0000256" key="1">
    <source>
        <dbReference type="SAM" id="SignalP"/>
    </source>
</evidence>